<comment type="caution">
    <text evidence="1">The sequence shown here is derived from an EMBL/GenBank/DDBJ whole genome shotgun (WGS) entry which is preliminary data.</text>
</comment>
<proteinExistence type="predicted"/>
<organism evidence="1 2">
    <name type="scientific">Candidatus Phycosocius spiralis</name>
    <dbReference type="NCBI Taxonomy" id="2815099"/>
    <lineage>
        <taxon>Bacteria</taxon>
        <taxon>Pseudomonadati</taxon>
        <taxon>Pseudomonadota</taxon>
        <taxon>Alphaproteobacteria</taxon>
        <taxon>Caulobacterales</taxon>
        <taxon>Caulobacterales incertae sedis</taxon>
        <taxon>Candidatus Phycosocius</taxon>
    </lineage>
</organism>
<dbReference type="Proteomes" id="UP001161064">
    <property type="component" value="Unassembled WGS sequence"/>
</dbReference>
<dbReference type="EMBL" id="BPFZ01000006">
    <property type="protein sequence ID" value="GIU67042.1"/>
    <property type="molecule type" value="Genomic_DNA"/>
</dbReference>
<name>A0ABQ4PVI8_9PROT</name>
<evidence type="ECO:0000313" key="1">
    <source>
        <dbReference type="EMBL" id="GIU67042.1"/>
    </source>
</evidence>
<sequence length="49" mass="5294">MVVAHGVPMVDRMVINRAEAPARAIRRITLGEAETNLDVDPVAAQRVAI</sequence>
<keyword evidence="2" id="KW-1185">Reference proteome</keyword>
<evidence type="ECO:0000313" key="2">
    <source>
        <dbReference type="Proteomes" id="UP001161064"/>
    </source>
</evidence>
<reference evidence="1" key="2">
    <citation type="journal article" date="2023" name="ISME Commun">
        <title>Characterization of a bloom-associated alphaproteobacterial lineage, 'Candidatus Phycosocius': insights into freshwater algal-bacterial interactions.</title>
        <authorList>
            <person name="Tanabe Y."/>
            <person name="Yamaguchi H."/>
            <person name="Yoshida M."/>
            <person name="Kai A."/>
            <person name="Okazaki Y."/>
        </authorList>
    </citation>
    <scope>NUCLEOTIDE SEQUENCE</scope>
    <source>
        <strain evidence="1">BOTRYCO-1</strain>
    </source>
</reference>
<reference evidence="1" key="1">
    <citation type="submission" date="2021-05" db="EMBL/GenBank/DDBJ databases">
        <authorList>
            <person name="Tanabe Y."/>
        </authorList>
    </citation>
    <scope>NUCLEOTIDE SEQUENCE</scope>
    <source>
        <strain evidence="1">BOTRYCO-1</strain>
    </source>
</reference>
<accession>A0ABQ4PVI8</accession>
<gene>
    <name evidence="1" type="ORF">PsB1_1196</name>
</gene>
<protein>
    <submittedName>
        <fullName evidence="1">Uncharacterized protein</fullName>
    </submittedName>
</protein>